<dbReference type="PANTHER" id="PTHR36766">
    <property type="entry name" value="PLANT BROAD-SPECTRUM MILDEW RESISTANCE PROTEIN RPW8"/>
    <property type="match status" value="1"/>
</dbReference>
<dbReference type="InterPro" id="IPR036388">
    <property type="entry name" value="WH-like_DNA-bd_sf"/>
</dbReference>
<dbReference type="STRING" id="51240.A0A2I4FH73"/>
<dbReference type="GeneID" id="108998747"/>
<dbReference type="Pfam" id="PF23559">
    <property type="entry name" value="WHD_DRP"/>
    <property type="match status" value="1"/>
</dbReference>
<reference evidence="9" key="1">
    <citation type="submission" date="2025-08" db="UniProtKB">
        <authorList>
            <consortium name="RefSeq"/>
        </authorList>
    </citation>
    <scope>IDENTIFICATION</scope>
    <source>
        <tissue evidence="9">Leaves</tissue>
    </source>
</reference>
<dbReference type="Gene3D" id="3.40.50.300">
    <property type="entry name" value="P-loop containing nucleotide triphosphate hydrolases"/>
    <property type="match status" value="1"/>
</dbReference>
<dbReference type="Pfam" id="PF00931">
    <property type="entry name" value="NB-ARC"/>
    <property type="match status" value="1"/>
</dbReference>
<evidence type="ECO:0000313" key="9">
    <source>
        <dbReference type="RefSeq" id="XP_018830989.2"/>
    </source>
</evidence>
<dbReference type="GO" id="GO:0005524">
    <property type="term" value="F:ATP binding"/>
    <property type="evidence" value="ECO:0007669"/>
    <property type="project" value="UniProtKB-KW"/>
</dbReference>
<dbReference type="SUPFAM" id="SSF52540">
    <property type="entry name" value="P-loop containing nucleoside triphosphate hydrolases"/>
    <property type="match status" value="1"/>
</dbReference>
<evidence type="ECO:0000256" key="2">
    <source>
        <dbReference type="ARBA" id="ARBA00022741"/>
    </source>
</evidence>
<sequence>MAEVAGLLLSPFLQVFFERVASREFVDFFRIRKLDGRLLKRLEIALLSANAVLEDAEELQFTMPMVKQWLDELKDAVYDAEDILDEIHTQVLRYKLDGEFQTISTKVRKTISTSLNPFVREIEPKIKDVLETLDDLVKQKDVIGLKEGVGGKSSRRSSTTSLVKESGIFGRTDDKEAIINLLLSDNVSGIELCVIAIVGMGGLGKTTLAQLVYNDDRMEEHFDIKTWICVSDDFDVLKMTKTILEKLGLSTNSDSQSLDWLQVTLQQNLTGKRFLIVLDNVWNKNYSEWEALSNPFKFGAEGSRVIVTTREQRAASIMHSTTIYNLKKLQGEDCWTLFSKHAFHSGNSDAHPELEVIGRQIVKRCDGLPLAVKTIGALLWSKLDVSEWNKILRSEIWDLSCDVIPALRLSYKYLPLHLKRCFAYCSIFPKDYDFGKEHLILLWMAEGLLPQVKDKTMEQIGDDYFVELVSRSLFQQSSIRYEEMRFGMHDLVNDLARFVSGQFTFRLEGENSLEIVNKTRHVSFFNISVDTTKNFGALYEAKGLRTFLPIYFGDEISVKEYVDLLPILRCLRVFVSCYCQNLIELPDSIGKIKHL</sequence>
<dbReference type="RefSeq" id="XP_018830989.2">
    <property type="nucleotide sequence ID" value="XM_018975444.2"/>
</dbReference>
<name>A0A2I4FH73_JUGRE</name>
<dbReference type="FunFam" id="1.10.10.10:FF:000322">
    <property type="entry name" value="Probable disease resistance protein At1g63360"/>
    <property type="match status" value="1"/>
</dbReference>
<dbReference type="GO" id="GO:0043531">
    <property type="term" value="F:ADP binding"/>
    <property type="evidence" value="ECO:0007669"/>
    <property type="project" value="InterPro"/>
</dbReference>
<proteinExistence type="predicted"/>
<dbReference type="Gene3D" id="1.10.10.10">
    <property type="entry name" value="Winged helix-like DNA-binding domain superfamily/Winged helix DNA-binding domain"/>
    <property type="match status" value="1"/>
</dbReference>
<organism evidence="8 9">
    <name type="scientific">Juglans regia</name>
    <name type="common">English walnut</name>
    <dbReference type="NCBI Taxonomy" id="51240"/>
    <lineage>
        <taxon>Eukaryota</taxon>
        <taxon>Viridiplantae</taxon>
        <taxon>Streptophyta</taxon>
        <taxon>Embryophyta</taxon>
        <taxon>Tracheophyta</taxon>
        <taxon>Spermatophyta</taxon>
        <taxon>Magnoliopsida</taxon>
        <taxon>eudicotyledons</taxon>
        <taxon>Gunneridae</taxon>
        <taxon>Pentapetalae</taxon>
        <taxon>rosids</taxon>
        <taxon>fabids</taxon>
        <taxon>Fagales</taxon>
        <taxon>Juglandaceae</taxon>
        <taxon>Juglans</taxon>
    </lineage>
</organism>
<dbReference type="InterPro" id="IPR058922">
    <property type="entry name" value="WHD_DRP"/>
</dbReference>
<dbReference type="Gramene" id="Jr14_20080_p1">
    <property type="protein sequence ID" value="cds.Jr14_20080_p1"/>
    <property type="gene ID" value="Jr14_20080"/>
</dbReference>
<dbReference type="Proteomes" id="UP000235220">
    <property type="component" value="Chromosome 14"/>
</dbReference>
<keyword evidence="2" id="KW-0547">Nucleotide-binding</keyword>
<evidence type="ECO:0000259" key="5">
    <source>
        <dbReference type="Pfam" id="PF00931"/>
    </source>
</evidence>
<feature type="domain" description="Disease resistance N-terminal" evidence="6">
    <location>
        <begin position="9"/>
        <end position="97"/>
    </location>
</feature>
<evidence type="ECO:0000256" key="3">
    <source>
        <dbReference type="ARBA" id="ARBA00022821"/>
    </source>
</evidence>
<evidence type="ECO:0000313" key="8">
    <source>
        <dbReference type="Proteomes" id="UP000235220"/>
    </source>
</evidence>
<evidence type="ECO:0000259" key="7">
    <source>
        <dbReference type="Pfam" id="PF23559"/>
    </source>
</evidence>
<dbReference type="Pfam" id="PF18052">
    <property type="entry name" value="Rx_N"/>
    <property type="match status" value="1"/>
</dbReference>
<keyword evidence="4" id="KW-0067">ATP-binding</keyword>
<feature type="domain" description="NB-ARC" evidence="5">
    <location>
        <begin position="172"/>
        <end position="345"/>
    </location>
</feature>
<dbReference type="GO" id="GO:0006952">
    <property type="term" value="P:defense response"/>
    <property type="evidence" value="ECO:0007669"/>
    <property type="project" value="UniProtKB-KW"/>
</dbReference>
<dbReference type="Gene3D" id="1.20.5.4130">
    <property type="match status" value="1"/>
</dbReference>
<gene>
    <name evidence="9" type="primary">LOC108998747</name>
</gene>
<dbReference type="PRINTS" id="PR00364">
    <property type="entry name" value="DISEASERSIST"/>
</dbReference>
<evidence type="ECO:0000256" key="1">
    <source>
        <dbReference type="ARBA" id="ARBA00022737"/>
    </source>
</evidence>
<dbReference type="InterPro" id="IPR041118">
    <property type="entry name" value="Rx_N"/>
</dbReference>
<evidence type="ECO:0000256" key="4">
    <source>
        <dbReference type="ARBA" id="ARBA00022840"/>
    </source>
</evidence>
<protein>
    <submittedName>
        <fullName evidence="9">Disease resistance RPP13-like protein 1</fullName>
    </submittedName>
</protein>
<dbReference type="InterPro" id="IPR027417">
    <property type="entry name" value="P-loop_NTPase"/>
</dbReference>
<dbReference type="FunFam" id="3.40.50.300:FF:001091">
    <property type="entry name" value="Probable disease resistance protein At1g61300"/>
    <property type="match status" value="1"/>
</dbReference>
<dbReference type="KEGG" id="jre:108998747"/>
<dbReference type="InterPro" id="IPR042197">
    <property type="entry name" value="Apaf_helical"/>
</dbReference>
<keyword evidence="3" id="KW-0611">Plant defense</keyword>
<dbReference type="Gene3D" id="1.10.8.430">
    <property type="entry name" value="Helical domain of apoptotic protease-activating factors"/>
    <property type="match status" value="1"/>
</dbReference>
<keyword evidence="8" id="KW-1185">Reference proteome</keyword>
<evidence type="ECO:0000259" key="6">
    <source>
        <dbReference type="Pfam" id="PF18052"/>
    </source>
</evidence>
<dbReference type="InterPro" id="IPR002182">
    <property type="entry name" value="NB-ARC"/>
</dbReference>
<dbReference type="PANTHER" id="PTHR36766:SF40">
    <property type="entry name" value="DISEASE RESISTANCE PROTEIN RGA3"/>
    <property type="match status" value="1"/>
</dbReference>
<dbReference type="AlphaFoldDB" id="A0A2I4FH73"/>
<feature type="domain" description="Disease resistance protein winged helix" evidence="7">
    <location>
        <begin position="427"/>
        <end position="496"/>
    </location>
</feature>
<dbReference type="OrthoDB" id="37484at2759"/>
<keyword evidence="1" id="KW-0677">Repeat</keyword>
<accession>A0A2I4FH73</accession>